<dbReference type="PANTHER" id="PTHR42799:SF2">
    <property type="entry name" value="MITOCHONDRIAL PEPTIDE METHIONINE SULFOXIDE REDUCTASE"/>
    <property type="match status" value="1"/>
</dbReference>
<evidence type="ECO:0000256" key="1">
    <source>
        <dbReference type="ARBA" id="ARBA00005591"/>
    </source>
</evidence>
<dbReference type="Gene3D" id="3.30.1060.10">
    <property type="entry name" value="Peptide methionine sulphoxide reductase MsrA"/>
    <property type="match status" value="1"/>
</dbReference>
<dbReference type="Pfam" id="PF01625">
    <property type="entry name" value="PMSR"/>
    <property type="match status" value="2"/>
</dbReference>
<feature type="domain" description="Peptide methionine sulphoxide reductase MsrA" evidence="8">
    <location>
        <begin position="131"/>
        <end position="196"/>
    </location>
</feature>
<proteinExistence type="inferred from homology"/>
<dbReference type="SUPFAM" id="SSF55068">
    <property type="entry name" value="Peptide methionine sulfoxide reductase"/>
    <property type="match status" value="2"/>
</dbReference>
<dbReference type="EC" id="1.8.4.11" evidence="2"/>
<keyword evidence="3" id="KW-0560">Oxidoreductase</keyword>
<dbReference type="HAMAP" id="MF_01401">
    <property type="entry name" value="MsrA"/>
    <property type="match status" value="1"/>
</dbReference>
<evidence type="ECO:0000256" key="6">
    <source>
        <dbReference type="ARBA" id="ARBA00047806"/>
    </source>
</evidence>
<evidence type="ECO:0000313" key="9">
    <source>
        <dbReference type="EMBL" id="CAE0817133.1"/>
    </source>
</evidence>
<gene>
    <name evidence="9" type="ORF">EGYM00163_LOCUS28295</name>
</gene>
<dbReference type="GO" id="GO:0008113">
    <property type="term" value="F:peptide-methionine (S)-S-oxide reductase activity"/>
    <property type="evidence" value="ECO:0007669"/>
    <property type="project" value="UniProtKB-EC"/>
</dbReference>
<comment type="catalytic activity">
    <reaction evidence="7">
        <text>[thioredoxin]-disulfide + L-methionine + H2O = L-methionine (S)-S-oxide + [thioredoxin]-dithiol</text>
        <dbReference type="Rhea" id="RHEA:19993"/>
        <dbReference type="Rhea" id="RHEA-COMP:10698"/>
        <dbReference type="Rhea" id="RHEA-COMP:10700"/>
        <dbReference type="ChEBI" id="CHEBI:15377"/>
        <dbReference type="ChEBI" id="CHEBI:29950"/>
        <dbReference type="ChEBI" id="CHEBI:50058"/>
        <dbReference type="ChEBI" id="CHEBI:57844"/>
        <dbReference type="ChEBI" id="CHEBI:58772"/>
        <dbReference type="EC" id="1.8.4.11"/>
    </reaction>
</comment>
<accession>A0A7S4FW46</accession>
<comment type="catalytic activity">
    <reaction evidence="6">
        <text>L-methionyl-[protein] + [thioredoxin]-disulfide + H2O = L-methionyl-(S)-S-oxide-[protein] + [thioredoxin]-dithiol</text>
        <dbReference type="Rhea" id="RHEA:14217"/>
        <dbReference type="Rhea" id="RHEA-COMP:10698"/>
        <dbReference type="Rhea" id="RHEA-COMP:10700"/>
        <dbReference type="Rhea" id="RHEA-COMP:12313"/>
        <dbReference type="Rhea" id="RHEA-COMP:12315"/>
        <dbReference type="ChEBI" id="CHEBI:15377"/>
        <dbReference type="ChEBI" id="CHEBI:16044"/>
        <dbReference type="ChEBI" id="CHEBI:29950"/>
        <dbReference type="ChEBI" id="CHEBI:44120"/>
        <dbReference type="ChEBI" id="CHEBI:50058"/>
        <dbReference type="EC" id="1.8.4.11"/>
    </reaction>
</comment>
<evidence type="ECO:0000256" key="2">
    <source>
        <dbReference type="ARBA" id="ARBA00012502"/>
    </source>
</evidence>
<name>A0A7S4FW46_9EUGL</name>
<evidence type="ECO:0000259" key="8">
    <source>
        <dbReference type="Pfam" id="PF01625"/>
    </source>
</evidence>
<evidence type="ECO:0000256" key="4">
    <source>
        <dbReference type="ARBA" id="ARBA00030273"/>
    </source>
</evidence>
<evidence type="ECO:0000256" key="7">
    <source>
        <dbReference type="ARBA" id="ARBA00048782"/>
    </source>
</evidence>
<dbReference type="AlphaFoldDB" id="A0A7S4FW46"/>
<dbReference type="InterPro" id="IPR050162">
    <property type="entry name" value="MsrA_MetSO_reductase"/>
</dbReference>
<comment type="similarity">
    <text evidence="1">Belongs to the MsrA Met sulfoxide reductase family.</text>
</comment>
<dbReference type="InterPro" id="IPR036509">
    <property type="entry name" value="Met_Sox_Rdtase_MsrA_sf"/>
</dbReference>
<feature type="domain" description="Peptide methionine sulphoxide reductase MsrA" evidence="8">
    <location>
        <begin position="14"/>
        <end position="92"/>
    </location>
</feature>
<evidence type="ECO:0000256" key="3">
    <source>
        <dbReference type="ARBA" id="ARBA00023002"/>
    </source>
</evidence>
<dbReference type="EMBL" id="HBJA01080927">
    <property type="protein sequence ID" value="CAE0817133.1"/>
    <property type="molecule type" value="Transcribed_RNA"/>
</dbReference>
<sequence>MSLGPVRPRSRELTAILACGCFWGVQQSFSRVRGVRKVECGYTGGHIQYPSYRSVCSGVTGHLEAVRISYDPKVTTYRALLDEFWRLHDPTVDHCPPEKRLADGVARGVASDAPDQSVVGQYTDFVAATPGGDVGLQYQSAIFVFDEEQHATAEQSKEARQRWYARPILTQIRPASKFWIAEDEHQDHVQKIVDLYDTFLNRG</sequence>
<evidence type="ECO:0000256" key="5">
    <source>
        <dbReference type="ARBA" id="ARBA00030643"/>
    </source>
</evidence>
<reference evidence="9" key="1">
    <citation type="submission" date="2021-01" db="EMBL/GenBank/DDBJ databases">
        <authorList>
            <person name="Corre E."/>
            <person name="Pelletier E."/>
            <person name="Niang G."/>
            <person name="Scheremetjew M."/>
            <person name="Finn R."/>
            <person name="Kale V."/>
            <person name="Holt S."/>
            <person name="Cochrane G."/>
            <person name="Meng A."/>
            <person name="Brown T."/>
            <person name="Cohen L."/>
        </authorList>
    </citation>
    <scope>NUCLEOTIDE SEQUENCE</scope>
    <source>
        <strain evidence="9">CCMP1594</strain>
    </source>
</reference>
<organism evidence="9">
    <name type="scientific">Eutreptiella gymnastica</name>
    <dbReference type="NCBI Taxonomy" id="73025"/>
    <lineage>
        <taxon>Eukaryota</taxon>
        <taxon>Discoba</taxon>
        <taxon>Euglenozoa</taxon>
        <taxon>Euglenida</taxon>
        <taxon>Spirocuta</taxon>
        <taxon>Euglenophyceae</taxon>
        <taxon>Eutreptiales</taxon>
        <taxon>Eutreptiaceae</taxon>
        <taxon>Eutreptiella</taxon>
    </lineage>
</organism>
<dbReference type="GO" id="GO:0005737">
    <property type="term" value="C:cytoplasm"/>
    <property type="evidence" value="ECO:0007669"/>
    <property type="project" value="TreeGrafter"/>
</dbReference>
<protein>
    <recommendedName>
        <fullName evidence="2">peptide-methionine (S)-S-oxide reductase</fullName>
        <ecNumber evidence="2">1.8.4.11</ecNumber>
    </recommendedName>
    <alternativeName>
        <fullName evidence="5">Peptide-methionine (S)-S-oxide reductase</fullName>
    </alternativeName>
    <alternativeName>
        <fullName evidence="4">Protein-methionine-S-oxide reductase</fullName>
    </alternativeName>
</protein>
<dbReference type="GO" id="GO:0034599">
    <property type="term" value="P:cellular response to oxidative stress"/>
    <property type="evidence" value="ECO:0007669"/>
    <property type="project" value="TreeGrafter"/>
</dbReference>
<dbReference type="PANTHER" id="PTHR42799">
    <property type="entry name" value="MITOCHONDRIAL PEPTIDE METHIONINE SULFOXIDE REDUCTASE"/>
    <property type="match status" value="1"/>
</dbReference>
<dbReference type="InterPro" id="IPR002569">
    <property type="entry name" value="Met_Sox_Rdtase_MsrA_dom"/>
</dbReference>